<dbReference type="EMBL" id="AEYH02002630">
    <property type="protein sequence ID" value="KFG36826.1"/>
    <property type="molecule type" value="Genomic_DNA"/>
</dbReference>
<comment type="caution">
    <text evidence="1">The sequence shown here is derived from an EMBL/GenBank/DDBJ whole genome shotgun (WGS) entry which is preliminary data.</text>
</comment>
<evidence type="ECO:0000313" key="1">
    <source>
        <dbReference type="EMBL" id="KFG36826.1"/>
    </source>
</evidence>
<gene>
    <name evidence="1" type="ORF">TGFOU_205425</name>
</gene>
<evidence type="ECO:0000313" key="2">
    <source>
        <dbReference type="Proteomes" id="UP000028838"/>
    </source>
</evidence>
<proteinExistence type="predicted"/>
<reference evidence="1 2" key="1">
    <citation type="submission" date="2014-07" db="EMBL/GenBank/DDBJ databases">
        <authorList>
            <person name="Sibley D."/>
            <person name="Venepally P."/>
            <person name="Karamycheva S."/>
            <person name="Hadjithomas M."/>
            <person name="Khan A."/>
            <person name="Brunk B."/>
            <person name="Roos D."/>
            <person name="Caler E."/>
            <person name="Lorenzi H."/>
        </authorList>
    </citation>
    <scope>NUCLEOTIDE SEQUENCE [LARGE SCALE GENOMIC DNA]</scope>
    <source>
        <strain evidence="1 2">FOU</strain>
    </source>
</reference>
<protein>
    <submittedName>
        <fullName evidence="1">Uncharacterized protein</fullName>
    </submittedName>
</protein>
<dbReference type="VEuPathDB" id="ToxoDB:TGFOU_205425"/>
<dbReference type="Proteomes" id="UP000028838">
    <property type="component" value="Unassembled WGS sequence"/>
</dbReference>
<dbReference type="AlphaFoldDB" id="A0A086JXF8"/>
<accession>A0A086JXF8</accession>
<name>A0A086JXF8_TOXGO</name>
<organism evidence="1 2">
    <name type="scientific">Toxoplasma gondii FOU</name>
    <dbReference type="NCBI Taxonomy" id="943167"/>
    <lineage>
        <taxon>Eukaryota</taxon>
        <taxon>Sar</taxon>
        <taxon>Alveolata</taxon>
        <taxon>Apicomplexa</taxon>
        <taxon>Conoidasida</taxon>
        <taxon>Coccidia</taxon>
        <taxon>Eucoccidiorida</taxon>
        <taxon>Eimeriorina</taxon>
        <taxon>Sarcocystidae</taxon>
        <taxon>Toxoplasma</taxon>
    </lineage>
</organism>
<sequence>MNGPSTNGRPTGGLTASCITINKNDENSELDYQIAQLLGGKGVDFEAVVVKDMCAAVTRRPSCPNAVLDRGELTVIQHSNISTQNFDGYRCMGQQLSWLYAGVDRQSSHR</sequence>